<dbReference type="PRINTS" id="PR01012">
    <property type="entry name" value="NRPEPTIDEYR"/>
</dbReference>
<dbReference type="Pfam" id="PF00001">
    <property type="entry name" value="7tm_1"/>
    <property type="match status" value="1"/>
</dbReference>
<evidence type="ECO:0000256" key="6">
    <source>
        <dbReference type="ARBA" id="ARBA00023136"/>
    </source>
</evidence>
<reference evidence="12 13" key="1">
    <citation type="journal article" date="2020" name="Cell">
        <title>Large-Scale Comparative Analyses of Tick Genomes Elucidate Their Genetic Diversity and Vector Capacities.</title>
        <authorList>
            <consortium name="Tick Genome and Microbiome Consortium (TIGMIC)"/>
            <person name="Jia N."/>
            <person name="Wang J."/>
            <person name="Shi W."/>
            <person name="Du L."/>
            <person name="Sun Y."/>
            <person name="Zhan W."/>
            <person name="Jiang J.F."/>
            <person name="Wang Q."/>
            <person name="Zhang B."/>
            <person name="Ji P."/>
            <person name="Bell-Sakyi L."/>
            <person name="Cui X.M."/>
            <person name="Yuan T.T."/>
            <person name="Jiang B.G."/>
            <person name="Yang W.F."/>
            <person name="Lam T.T."/>
            <person name="Chang Q.C."/>
            <person name="Ding S.J."/>
            <person name="Wang X.J."/>
            <person name="Zhu J.G."/>
            <person name="Ruan X.D."/>
            <person name="Zhao L."/>
            <person name="Wei J.T."/>
            <person name="Ye R.Z."/>
            <person name="Que T.C."/>
            <person name="Du C.H."/>
            <person name="Zhou Y.H."/>
            <person name="Cheng J.X."/>
            <person name="Dai P.F."/>
            <person name="Guo W.B."/>
            <person name="Han X.H."/>
            <person name="Huang E.J."/>
            <person name="Li L.F."/>
            <person name="Wei W."/>
            <person name="Gao Y.C."/>
            <person name="Liu J.Z."/>
            <person name="Shao H.Z."/>
            <person name="Wang X."/>
            <person name="Wang C.C."/>
            <person name="Yang T.C."/>
            <person name="Huo Q.B."/>
            <person name="Li W."/>
            <person name="Chen H.Y."/>
            <person name="Chen S.E."/>
            <person name="Zhou L.G."/>
            <person name="Ni X.B."/>
            <person name="Tian J.H."/>
            <person name="Sheng Y."/>
            <person name="Liu T."/>
            <person name="Pan Y.S."/>
            <person name="Xia L.Y."/>
            <person name="Li J."/>
            <person name="Zhao F."/>
            <person name="Cao W.C."/>
        </authorList>
    </citation>
    <scope>NUCLEOTIDE SEQUENCE [LARGE SCALE GENOMIC DNA]</scope>
    <source>
        <strain evidence="12">HaeL-2018</strain>
    </source>
</reference>
<keyword evidence="6 10" id="KW-0472">Membrane</keyword>
<organism evidence="12 13">
    <name type="scientific">Haemaphysalis longicornis</name>
    <name type="common">Bush tick</name>
    <dbReference type="NCBI Taxonomy" id="44386"/>
    <lineage>
        <taxon>Eukaryota</taxon>
        <taxon>Metazoa</taxon>
        <taxon>Ecdysozoa</taxon>
        <taxon>Arthropoda</taxon>
        <taxon>Chelicerata</taxon>
        <taxon>Arachnida</taxon>
        <taxon>Acari</taxon>
        <taxon>Parasitiformes</taxon>
        <taxon>Ixodida</taxon>
        <taxon>Ixodoidea</taxon>
        <taxon>Ixodidae</taxon>
        <taxon>Haemaphysalinae</taxon>
        <taxon>Haemaphysalis</taxon>
    </lineage>
</organism>
<dbReference type="Proteomes" id="UP000821853">
    <property type="component" value="Chromosome 1"/>
</dbReference>
<keyword evidence="13" id="KW-1185">Reference proteome</keyword>
<keyword evidence="7 9" id="KW-0675">Receptor</keyword>
<comment type="caution">
    <text evidence="12">The sequence shown here is derived from an EMBL/GenBank/DDBJ whole genome shotgun (WGS) entry which is preliminary data.</text>
</comment>
<feature type="transmembrane region" description="Helical" evidence="10">
    <location>
        <begin position="339"/>
        <end position="363"/>
    </location>
</feature>
<dbReference type="EMBL" id="JABSTR010000001">
    <property type="protein sequence ID" value="KAH9363137.1"/>
    <property type="molecule type" value="Genomic_DNA"/>
</dbReference>
<feature type="domain" description="G-protein coupled receptors family 1 profile" evidence="11">
    <location>
        <begin position="90"/>
        <end position="360"/>
    </location>
</feature>
<dbReference type="OMA" id="RHHQDTH"/>
<evidence type="ECO:0000256" key="1">
    <source>
        <dbReference type="ARBA" id="ARBA00004141"/>
    </source>
</evidence>
<dbReference type="VEuPathDB" id="VectorBase:HLOH_064283"/>
<dbReference type="SUPFAM" id="SSF81321">
    <property type="entry name" value="Family A G protein-coupled receptor-like"/>
    <property type="match status" value="1"/>
</dbReference>
<evidence type="ECO:0000256" key="4">
    <source>
        <dbReference type="ARBA" id="ARBA00022989"/>
    </source>
</evidence>
<dbReference type="InterPro" id="IPR017452">
    <property type="entry name" value="GPCR_Rhodpsn_7TM"/>
</dbReference>
<feature type="transmembrane region" description="Helical" evidence="10">
    <location>
        <begin position="77"/>
        <end position="99"/>
    </location>
</feature>
<evidence type="ECO:0000256" key="10">
    <source>
        <dbReference type="SAM" id="Phobius"/>
    </source>
</evidence>
<keyword evidence="3 9" id="KW-0812">Transmembrane</keyword>
<dbReference type="PRINTS" id="PR00237">
    <property type="entry name" value="GPCRRHODOPSN"/>
</dbReference>
<evidence type="ECO:0000256" key="3">
    <source>
        <dbReference type="ARBA" id="ARBA00022692"/>
    </source>
</evidence>
<accession>A0A9J6FL46</accession>
<keyword evidence="8 9" id="KW-0807">Transducer</keyword>
<dbReference type="OrthoDB" id="9046662at2759"/>
<keyword evidence="4 10" id="KW-1133">Transmembrane helix</keyword>
<feature type="transmembrane region" description="Helical" evidence="10">
    <location>
        <begin position="240"/>
        <end position="259"/>
    </location>
</feature>
<evidence type="ECO:0000313" key="12">
    <source>
        <dbReference type="EMBL" id="KAH9363137.1"/>
    </source>
</evidence>
<evidence type="ECO:0000313" key="13">
    <source>
        <dbReference type="Proteomes" id="UP000821853"/>
    </source>
</evidence>
<evidence type="ECO:0000259" key="11">
    <source>
        <dbReference type="PROSITE" id="PS50262"/>
    </source>
</evidence>
<sequence>MCVRAFVTVRCTPTERSAKRIAVADGSSTMNLSSLADLNLTLYSGAFNFSLGRALDILQQHYRSDRVFSGSTEAGIVAAYVFLITSGVFCNLLVSGVILSHAKVRTNRNLFVVNLSVSDTALCLFCMPFTVYSLTRKTWPLGELLCKLVPCFQSATVFVSAATVSAIAFDRHQTVVAVNVQRPEDSRRRVAWYMAAIWVFSVALSLPMCLSQSLQKVGLSRRYMYEKCVEQWPSPGAKQLYTLVTLLIQFVIPTTALVVTHFRIKSHLSCSAATASGGASAPDKRGYSERLQRELRRNRRATMVLLNVSVVFAVSWLPWNAMNLLTDFHLEGISPQRLYLIFAVCHMVAMSSATTNPIMYGWLNTNIRRELLGVRNRLGLVFSTLRTSNSENNLHTSMDENSRTAVTVDKSRL</sequence>
<dbReference type="GO" id="GO:0016020">
    <property type="term" value="C:membrane"/>
    <property type="evidence" value="ECO:0007669"/>
    <property type="project" value="UniProtKB-SubCell"/>
</dbReference>
<evidence type="ECO:0000256" key="5">
    <source>
        <dbReference type="ARBA" id="ARBA00023040"/>
    </source>
</evidence>
<feature type="transmembrane region" description="Helical" evidence="10">
    <location>
        <begin position="152"/>
        <end position="169"/>
    </location>
</feature>
<gene>
    <name evidence="12" type="ORF">HPB48_011895</name>
</gene>
<dbReference type="PROSITE" id="PS50262">
    <property type="entry name" value="G_PROTEIN_RECEP_F1_2"/>
    <property type="match status" value="1"/>
</dbReference>
<feature type="transmembrane region" description="Helical" evidence="10">
    <location>
        <begin position="301"/>
        <end position="319"/>
    </location>
</feature>
<evidence type="ECO:0000256" key="8">
    <source>
        <dbReference type="ARBA" id="ARBA00023224"/>
    </source>
</evidence>
<evidence type="ECO:0000256" key="9">
    <source>
        <dbReference type="RuleBase" id="RU000688"/>
    </source>
</evidence>
<dbReference type="GO" id="GO:0004983">
    <property type="term" value="F:neuropeptide Y receptor activity"/>
    <property type="evidence" value="ECO:0007669"/>
    <property type="project" value="InterPro"/>
</dbReference>
<protein>
    <recommendedName>
        <fullName evidence="11">G-protein coupled receptors family 1 profile domain-containing protein</fullName>
    </recommendedName>
</protein>
<comment type="subcellular location">
    <subcellularLocation>
        <location evidence="1">Membrane</location>
        <topology evidence="1">Multi-pass membrane protein</topology>
    </subcellularLocation>
</comment>
<dbReference type="InterPro" id="IPR000276">
    <property type="entry name" value="GPCR_Rhodpsn"/>
</dbReference>
<keyword evidence="5 9" id="KW-0297">G-protein coupled receptor</keyword>
<feature type="transmembrane region" description="Helical" evidence="10">
    <location>
        <begin position="111"/>
        <end position="132"/>
    </location>
</feature>
<dbReference type="PANTHER" id="PTHR24235">
    <property type="entry name" value="NEUROPEPTIDE Y RECEPTOR"/>
    <property type="match status" value="1"/>
</dbReference>
<dbReference type="PANTHER" id="PTHR24235:SF12">
    <property type="entry name" value="G-PROTEIN COUPLED RECEPTORS FAMILY 1 PROFILE DOMAIN-CONTAINING PROTEIN"/>
    <property type="match status" value="1"/>
</dbReference>
<feature type="transmembrane region" description="Helical" evidence="10">
    <location>
        <begin position="190"/>
        <end position="214"/>
    </location>
</feature>
<dbReference type="InterPro" id="IPR000611">
    <property type="entry name" value="NPY_rcpt"/>
</dbReference>
<evidence type="ECO:0000256" key="7">
    <source>
        <dbReference type="ARBA" id="ARBA00023170"/>
    </source>
</evidence>
<comment type="similarity">
    <text evidence="2 9">Belongs to the G-protein coupled receptor 1 family.</text>
</comment>
<dbReference type="AlphaFoldDB" id="A0A9J6FL46"/>
<dbReference type="CDD" id="cd15203">
    <property type="entry name" value="7tmA_NPYR-like"/>
    <property type="match status" value="1"/>
</dbReference>
<evidence type="ECO:0000256" key="2">
    <source>
        <dbReference type="ARBA" id="ARBA00010663"/>
    </source>
</evidence>
<proteinExistence type="inferred from homology"/>
<dbReference type="PROSITE" id="PS00237">
    <property type="entry name" value="G_PROTEIN_RECEP_F1_1"/>
    <property type="match status" value="1"/>
</dbReference>
<dbReference type="Gene3D" id="1.20.1070.10">
    <property type="entry name" value="Rhodopsin 7-helix transmembrane proteins"/>
    <property type="match status" value="1"/>
</dbReference>
<name>A0A9J6FL46_HAELO</name>